<evidence type="ECO:0000313" key="2">
    <source>
        <dbReference type="EMBL" id="GFF21218.1"/>
    </source>
</evidence>
<gene>
    <name evidence="2" type="ORF">ATEIFO6365_0014015000</name>
</gene>
<proteinExistence type="predicted"/>
<feature type="compositionally biased region" description="Polar residues" evidence="1">
    <location>
        <begin position="71"/>
        <end position="84"/>
    </location>
</feature>
<evidence type="ECO:0000313" key="3">
    <source>
        <dbReference type="Proteomes" id="UP000452235"/>
    </source>
</evidence>
<protein>
    <submittedName>
        <fullName evidence="2">Uncharacterized protein</fullName>
    </submittedName>
</protein>
<dbReference type="Proteomes" id="UP000452235">
    <property type="component" value="Unassembled WGS sequence"/>
</dbReference>
<dbReference type="OrthoDB" id="4447675at2759"/>
<organism evidence="2 3">
    <name type="scientific">Aspergillus terreus</name>
    <dbReference type="NCBI Taxonomy" id="33178"/>
    <lineage>
        <taxon>Eukaryota</taxon>
        <taxon>Fungi</taxon>
        <taxon>Dikarya</taxon>
        <taxon>Ascomycota</taxon>
        <taxon>Pezizomycotina</taxon>
        <taxon>Eurotiomycetes</taxon>
        <taxon>Eurotiomycetidae</taxon>
        <taxon>Eurotiales</taxon>
        <taxon>Aspergillaceae</taxon>
        <taxon>Aspergillus</taxon>
        <taxon>Aspergillus subgen. Circumdati</taxon>
    </lineage>
</organism>
<feature type="compositionally biased region" description="Basic and acidic residues" evidence="1">
    <location>
        <begin position="43"/>
        <end position="54"/>
    </location>
</feature>
<dbReference type="EMBL" id="BLJY01000014">
    <property type="protein sequence ID" value="GFF21218.1"/>
    <property type="molecule type" value="Genomic_DNA"/>
</dbReference>
<keyword evidence="3" id="KW-1185">Reference proteome</keyword>
<name>A0A5M3Z7A9_ASPTE</name>
<dbReference type="AlphaFoldDB" id="A0A5M3Z7A9"/>
<feature type="region of interest" description="Disordered" evidence="1">
    <location>
        <begin position="39"/>
        <end position="93"/>
    </location>
</feature>
<sequence>MDIVQKYGYLKHDRERRSSRTIEEEIAHYENQQALNSLLGRFGHPDNDHPDRRSSGAGNMTADMREANRRLSMQDSMPVQNPPQDQELKSPKS</sequence>
<comment type="caution">
    <text evidence="2">The sequence shown here is derived from an EMBL/GenBank/DDBJ whole genome shotgun (WGS) entry which is preliminary data.</text>
</comment>
<reference evidence="2 3" key="1">
    <citation type="submission" date="2020-01" db="EMBL/GenBank/DDBJ databases">
        <title>Aspergillus terreus IFO 6365 whole genome shotgun sequence.</title>
        <authorList>
            <person name="Kanamasa S."/>
            <person name="Takahashi H."/>
        </authorList>
    </citation>
    <scope>NUCLEOTIDE SEQUENCE [LARGE SCALE GENOMIC DNA]</scope>
    <source>
        <strain evidence="2 3">IFO 6365</strain>
    </source>
</reference>
<evidence type="ECO:0000256" key="1">
    <source>
        <dbReference type="SAM" id="MobiDB-lite"/>
    </source>
</evidence>
<accession>A0A5M3Z7A9</accession>